<dbReference type="Pfam" id="PF02771">
    <property type="entry name" value="Acyl-CoA_dh_N"/>
    <property type="match status" value="1"/>
</dbReference>
<accession>A0A290Z8S0</accession>
<dbReference type="InterPro" id="IPR036250">
    <property type="entry name" value="AcylCo_DH-like_C"/>
</dbReference>
<evidence type="ECO:0000313" key="5">
    <source>
        <dbReference type="Proteomes" id="UP000218505"/>
    </source>
</evidence>
<organism evidence="4 5">
    <name type="scientific">Actinosynnema pretiosum</name>
    <dbReference type="NCBI Taxonomy" id="42197"/>
    <lineage>
        <taxon>Bacteria</taxon>
        <taxon>Bacillati</taxon>
        <taxon>Actinomycetota</taxon>
        <taxon>Actinomycetes</taxon>
        <taxon>Pseudonocardiales</taxon>
        <taxon>Pseudonocardiaceae</taxon>
        <taxon>Actinosynnema</taxon>
    </lineage>
</organism>
<dbReference type="KEGG" id="apre:CNX65_20455"/>
<dbReference type="PIRSF" id="PIRSF016578">
    <property type="entry name" value="HsaA"/>
    <property type="match status" value="1"/>
</dbReference>
<dbReference type="SUPFAM" id="SSF47203">
    <property type="entry name" value="Acyl-CoA dehydrogenase C-terminal domain-like"/>
    <property type="match status" value="1"/>
</dbReference>
<dbReference type="InterPro" id="IPR046373">
    <property type="entry name" value="Acyl-CoA_Oxase/DH_mid-dom_sf"/>
</dbReference>
<protein>
    <submittedName>
        <fullName evidence="4">Acyl-CoA dehydrogenase</fullName>
    </submittedName>
</protein>
<feature type="domain" description="Acyl-CoA dehydrogenase C-terminal" evidence="3">
    <location>
        <begin position="240"/>
        <end position="371"/>
    </location>
</feature>
<dbReference type="PANTHER" id="PTHR43884:SF12">
    <property type="entry name" value="ISOVALERYL-COA DEHYDROGENASE, MITOCHONDRIAL-RELATED"/>
    <property type="match status" value="1"/>
</dbReference>
<evidence type="ECO:0000259" key="2">
    <source>
        <dbReference type="Pfam" id="PF02771"/>
    </source>
</evidence>
<sequence>MTTTEAPGRTELAGRAAELVPLIREHAAWQEEHRALHPDVLAAVRDAGLLKMRVPLRYGGFESDVRTVCDVVAELARGDGSVGWTANTQMLSSWLIGLFPDEVQDEVFADPDVFVGSSVSPNGVATPAPGGVVVNGEWAFSTGVLHSGWFAHSALLAEPDGGYAPIVLAIPVADLGVVDDWHTVGMRGTGSVKTVAKDLFVPQARVLPLMPVVLHGAHLSERNADSTTWRAPFSPVSAAVAGAVPLGMARAARELFLERLPGRKITYTDYESQAEAPLTHLQVARATLKVDQAAFHVHRAADRVDGKVRAGEAWSVEERAVARMDMGAATALAKEAVDLLSEASGGSSIYTDRPIQRIARDVRTINLHGVLHPNTNLELYGRVLCGLEPNTHLF</sequence>
<evidence type="ECO:0000259" key="3">
    <source>
        <dbReference type="Pfam" id="PF08028"/>
    </source>
</evidence>
<evidence type="ECO:0000313" key="4">
    <source>
        <dbReference type="EMBL" id="ATE55359.1"/>
    </source>
</evidence>
<keyword evidence="1" id="KW-0560">Oxidoreductase</keyword>
<gene>
    <name evidence="4" type="ORF">CNX65_20455</name>
</gene>
<evidence type="ECO:0000256" key="1">
    <source>
        <dbReference type="ARBA" id="ARBA00023002"/>
    </source>
</evidence>
<dbReference type="GO" id="GO:0050660">
    <property type="term" value="F:flavin adenine dinucleotide binding"/>
    <property type="evidence" value="ECO:0007669"/>
    <property type="project" value="InterPro"/>
</dbReference>
<dbReference type="AlphaFoldDB" id="A0A290Z8S0"/>
<dbReference type="InterPro" id="IPR037069">
    <property type="entry name" value="AcylCoA_DH/ox_N_sf"/>
</dbReference>
<dbReference type="RefSeq" id="WP_096495194.1">
    <property type="nucleotide sequence ID" value="NZ_CP023445.1"/>
</dbReference>
<dbReference type="GO" id="GO:0006552">
    <property type="term" value="P:L-leucine catabolic process"/>
    <property type="evidence" value="ECO:0007669"/>
    <property type="project" value="TreeGrafter"/>
</dbReference>
<name>A0A290Z8S0_9PSEU</name>
<proteinExistence type="predicted"/>
<dbReference type="Proteomes" id="UP000218505">
    <property type="component" value="Chromosome"/>
</dbReference>
<dbReference type="InterPro" id="IPR013786">
    <property type="entry name" value="AcylCoA_DH/ox_N"/>
</dbReference>
<dbReference type="Gene3D" id="1.20.140.10">
    <property type="entry name" value="Butyryl-CoA Dehydrogenase, subunit A, domain 3"/>
    <property type="match status" value="1"/>
</dbReference>
<dbReference type="Pfam" id="PF08028">
    <property type="entry name" value="Acyl-CoA_dh_2"/>
    <property type="match status" value="1"/>
</dbReference>
<dbReference type="Gene3D" id="1.10.540.10">
    <property type="entry name" value="Acyl-CoA dehydrogenase/oxidase, N-terminal domain"/>
    <property type="match status" value="1"/>
</dbReference>
<dbReference type="GO" id="GO:0008470">
    <property type="term" value="F:3-methylbutanoyl-CoA dehydrogenase activity"/>
    <property type="evidence" value="ECO:0007669"/>
    <property type="project" value="TreeGrafter"/>
</dbReference>
<dbReference type="PANTHER" id="PTHR43884">
    <property type="entry name" value="ACYL-COA DEHYDROGENASE"/>
    <property type="match status" value="1"/>
</dbReference>
<dbReference type="Gene3D" id="2.40.110.10">
    <property type="entry name" value="Butyryl-CoA Dehydrogenase, subunit A, domain 2"/>
    <property type="match status" value="1"/>
</dbReference>
<dbReference type="SUPFAM" id="SSF56645">
    <property type="entry name" value="Acyl-CoA dehydrogenase NM domain-like"/>
    <property type="match status" value="1"/>
</dbReference>
<dbReference type="EMBL" id="CP023445">
    <property type="protein sequence ID" value="ATE55359.1"/>
    <property type="molecule type" value="Genomic_DNA"/>
</dbReference>
<dbReference type="InterPro" id="IPR013107">
    <property type="entry name" value="Acyl-CoA_DH_C"/>
</dbReference>
<feature type="domain" description="Acyl-CoA dehydrogenase/oxidase N-terminal" evidence="2">
    <location>
        <begin position="25"/>
        <end position="105"/>
    </location>
</feature>
<keyword evidence="5" id="KW-1185">Reference proteome</keyword>
<reference evidence="4" key="1">
    <citation type="submission" date="2017-09" db="EMBL/GenBank/DDBJ databases">
        <title>Complete Genome Sequence of ansamitocin-producing Bacterium Actinosynnema pretiosum X47.</title>
        <authorList>
            <person name="Cao G."/>
            <person name="Zong G."/>
            <person name="Zhong C."/>
            <person name="Fu J."/>
        </authorList>
    </citation>
    <scope>NUCLEOTIDE SEQUENCE [LARGE SCALE GENOMIC DNA]</scope>
    <source>
        <strain evidence="4">X47</strain>
    </source>
</reference>
<dbReference type="InterPro" id="IPR009100">
    <property type="entry name" value="AcylCoA_DH/oxidase_NM_dom_sf"/>
</dbReference>